<name>A0A562Q0D1_9BURK</name>
<protein>
    <submittedName>
        <fullName evidence="2">Uncharacterized protein</fullName>
    </submittedName>
</protein>
<reference evidence="2 3" key="1">
    <citation type="journal article" date="2015" name="Stand. Genomic Sci.">
        <title>Genomic Encyclopedia of Bacterial and Archaeal Type Strains, Phase III: the genomes of soil and plant-associated and newly described type strains.</title>
        <authorList>
            <person name="Whitman W.B."/>
            <person name="Woyke T."/>
            <person name="Klenk H.P."/>
            <person name="Zhou Y."/>
            <person name="Lilburn T.G."/>
            <person name="Beck B.J."/>
            <person name="De Vos P."/>
            <person name="Vandamme P."/>
            <person name="Eisen J.A."/>
            <person name="Garrity G."/>
            <person name="Hugenholtz P."/>
            <person name="Kyrpides N.C."/>
        </authorList>
    </citation>
    <scope>NUCLEOTIDE SEQUENCE [LARGE SCALE GENOMIC DNA]</scope>
    <source>
        <strain evidence="2 3">CGMCC 1.10685</strain>
    </source>
</reference>
<gene>
    <name evidence="1" type="ORF">GO485_04125</name>
    <name evidence="2" type="ORF">IP92_01374</name>
</gene>
<dbReference type="EMBL" id="CP046904">
    <property type="protein sequence ID" value="QGZ38317.1"/>
    <property type="molecule type" value="Genomic_DNA"/>
</dbReference>
<keyword evidence="4" id="KW-1185">Reference proteome</keyword>
<reference evidence="2" key="2">
    <citation type="submission" date="2019-07" db="EMBL/GenBank/DDBJ databases">
        <authorList>
            <person name="Whitman W."/>
            <person name="Huntemann M."/>
            <person name="Clum A."/>
            <person name="Pillay M."/>
            <person name="Palaniappan K."/>
            <person name="Varghese N."/>
            <person name="Mikhailova N."/>
            <person name="Stamatis D."/>
            <person name="Reddy T."/>
            <person name="Daum C."/>
            <person name="Shapiro N."/>
            <person name="Ivanova N."/>
            <person name="Kyrpides N."/>
            <person name="Woyke T."/>
        </authorList>
    </citation>
    <scope>NUCLEOTIDE SEQUENCE</scope>
    <source>
        <strain evidence="2">CGMCC 1.10685</strain>
    </source>
</reference>
<dbReference type="Proteomes" id="UP000315112">
    <property type="component" value="Unassembled WGS sequence"/>
</dbReference>
<evidence type="ECO:0000313" key="1">
    <source>
        <dbReference type="EMBL" id="QGZ38317.1"/>
    </source>
</evidence>
<dbReference type="OrthoDB" id="9157393at2"/>
<dbReference type="AlphaFoldDB" id="A0A562Q0D1"/>
<dbReference type="RefSeq" id="WP_145873776.1">
    <property type="nucleotide sequence ID" value="NZ_CP046904.1"/>
</dbReference>
<proteinExistence type="predicted"/>
<evidence type="ECO:0000313" key="2">
    <source>
        <dbReference type="EMBL" id="TWI50145.1"/>
    </source>
</evidence>
<accession>A0A562Q0D1</accession>
<dbReference type="EMBL" id="VLKW01000002">
    <property type="protein sequence ID" value="TWI50145.1"/>
    <property type="molecule type" value="Genomic_DNA"/>
</dbReference>
<reference evidence="1 4" key="3">
    <citation type="submission" date="2019-12" db="EMBL/GenBank/DDBJ databases">
        <title>Draft Genome Sequences of Six Type Strains of the Genus Massilia.</title>
        <authorList>
            <person name="Miess H."/>
            <person name="Frediansyah A."/>
            <person name="Goeker M."/>
            <person name="Gross H."/>
        </authorList>
    </citation>
    <scope>NUCLEOTIDE SEQUENCE [LARGE SCALE GENOMIC DNA]</scope>
    <source>
        <strain evidence="1 4">DSM 26639</strain>
    </source>
</reference>
<evidence type="ECO:0000313" key="3">
    <source>
        <dbReference type="Proteomes" id="UP000315112"/>
    </source>
</evidence>
<sequence length="532" mass="58950">MAAPLLFSTDAAHRIGSFDHGLGLIDVTLTDEAHALLREPASAAAYRHEPLRFKRLLLELTNYAHEHRHYLDTFGTLSGIGVYVARLGCIKRFIDVALELHRDDIRWRLPLSAWAREQGCPRSVRSLARFVRSHRISADFFFGDYGRPVLPGHVDDAWLDVPVAGMPAADMPAHGDSGFAVPAFPFSLAIARQGASGAQEVRPLTVVYPLGYEALVEGAAHALARELVGALFPDVPDDFLVQHRQAIAKKGEDEEEADYLRRIAATLPPYNVTDLLITKHLRRHGIARFPRRLVLRLTDIALASGGLVLKDVDHATTQAEIFSPGRTFVDELAAAPPAELARGDIAYPPMYHDAYATLLAELRRHGRHAAPPPPDTVFGAVRVWEHFLAQQITLPLLQERIDSGHASFDRQDAALEQVFDMDRPCVQVINGRIEFRHVPPPVQTAWARQMMLGELTQQLFADATTLLCPRANRLLPGMETIDLANGHCKRNERRGCGSWAPGRDADVPDCMFRECLVAYGFIPIKPAIKPAV</sequence>
<dbReference type="Proteomes" id="UP000437862">
    <property type="component" value="Chromosome"/>
</dbReference>
<evidence type="ECO:0000313" key="4">
    <source>
        <dbReference type="Proteomes" id="UP000437862"/>
    </source>
</evidence>
<organism evidence="2 3">
    <name type="scientific">Pseudoduganella flava</name>
    <dbReference type="NCBI Taxonomy" id="871742"/>
    <lineage>
        <taxon>Bacteria</taxon>
        <taxon>Pseudomonadati</taxon>
        <taxon>Pseudomonadota</taxon>
        <taxon>Betaproteobacteria</taxon>
        <taxon>Burkholderiales</taxon>
        <taxon>Oxalobacteraceae</taxon>
        <taxon>Telluria group</taxon>
        <taxon>Pseudoduganella</taxon>
    </lineage>
</organism>